<protein>
    <submittedName>
        <fullName evidence="2">Porin</fullName>
    </submittedName>
</protein>
<keyword evidence="3" id="KW-1185">Reference proteome</keyword>
<evidence type="ECO:0000256" key="1">
    <source>
        <dbReference type="SAM" id="SignalP"/>
    </source>
</evidence>
<evidence type="ECO:0000313" key="3">
    <source>
        <dbReference type="Proteomes" id="UP001168380"/>
    </source>
</evidence>
<accession>A0ABT8TCK7</accession>
<sequence length="301" mass="33617">MRRITTPFARTTFVKAPLVACAVFSLPAFAEPYQWEVEGQYQKEDRTSSLSSSADKYNLWGKYYWSPVATDQGPLAEAAFLSRASNISLALGRASYSIDSRYDYTCAEGPDCRARHYGSSADNTQATLGFEYYLPESWLYFAGRYQYSDRSSDVRLGVNGQDTSYQYTSDHDYWSASVGITPLEGWLLAAEFGEGGYGSLFEGEANVSSKYLWQFGGNRALNLEATYFIDNGYNDWQVGADYYFNNTLSLGASYGDDETAEIRLKKFVTDSIALEASYTDFGSRYGMDQGDGFSLGLTARF</sequence>
<comment type="caution">
    <text evidence="2">The sequence shown here is derived from an EMBL/GenBank/DDBJ whole genome shotgun (WGS) entry which is preliminary data.</text>
</comment>
<dbReference type="EMBL" id="JAULRT010000047">
    <property type="protein sequence ID" value="MDO3381832.1"/>
    <property type="molecule type" value="Genomic_DNA"/>
</dbReference>
<evidence type="ECO:0000313" key="2">
    <source>
        <dbReference type="EMBL" id="MDO3381832.1"/>
    </source>
</evidence>
<keyword evidence="1" id="KW-0732">Signal</keyword>
<dbReference type="Proteomes" id="UP001168380">
    <property type="component" value="Unassembled WGS sequence"/>
</dbReference>
<dbReference type="Pfam" id="PF16956">
    <property type="entry name" value="Porin_7"/>
    <property type="match status" value="2"/>
</dbReference>
<feature type="signal peptide" evidence="1">
    <location>
        <begin position="1"/>
        <end position="30"/>
    </location>
</feature>
<proteinExistence type="predicted"/>
<feature type="chain" id="PRO_5046156074" evidence="1">
    <location>
        <begin position="31"/>
        <end position="301"/>
    </location>
</feature>
<name>A0ABT8TCK7_9GAMM</name>
<dbReference type="RefSeq" id="WP_302711988.1">
    <property type="nucleotide sequence ID" value="NZ_JAULRT010000047.1"/>
</dbReference>
<organism evidence="2 3">
    <name type="scientific">Gilvimarinus algae</name>
    <dbReference type="NCBI Taxonomy" id="3058037"/>
    <lineage>
        <taxon>Bacteria</taxon>
        <taxon>Pseudomonadati</taxon>
        <taxon>Pseudomonadota</taxon>
        <taxon>Gammaproteobacteria</taxon>
        <taxon>Cellvibrionales</taxon>
        <taxon>Cellvibrionaceae</taxon>
        <taxon>Gilvimarinus</taxon>
    </lineage>
</organism>
<gene>
    <name evidence="2" type="ORF">QWI16_06560</name>
</gene>
<dbReference type="InterPro" id="IPR031593">
    <property type="entry name" value="Porin_7"/>
</dbReference>
<reference evidence="2" key="1">
    <citation type="submission" date="2023-07" db="EMBL/GenBank/DDBJ databases">
        <title>Gilvimarinus algae sp. nov., isolated from the surface of Kelp.</title>
        <authorList>
            <person name="Sun Y.Y."/>
            <person name="Gong Y."/>
            <person name="Du Z.J."/>
        </authorList>
    </citation>
    <scope>NUCLEOTIDE SEQUENCE</scope>
    <source>
        <strain evidence="2">SDUM040014</strain>
    </source>
</reference>